<feature type="region of interest" description="Disordered" evidence="5">
    <location>
        <begin position="394"/>
        <end position="457"/>
    </location>
</feature>
<feature type="transmembrane region" description="Helical" evidence="6">
    <location>
        <begin position="46"/>
        <end position="67"/>
    </location>
</feature>
<dbReference type="Gene3D" id="1.20.1250.20">
    <property type="entry name" value="MFS general substrate transporter like domains"/>
    <property type="match status" value="2"/>
</dbReference>
<dbReference type="PANTHER" id="PTHR23542:SF1">
    <property type="entry name" value="MAJOR FACILITATOR SUPERFAMILY (MFS) PROFILE DOMAIN-CONTAINING PROTEIN"/>
    <property type="match status" value="1"/>
</dbReference>
<dbReference type="InterPro" id="IPR020846">
    <property type="entry name" value="MFS_dom"/>
</dbReference>
<feature type="domain" description="Major facilitator superfamily (MFS) profile" evidence="7">
    <location>
        <begin position="176"/>
        <end position="457"/>
    </location>
</feature>
<keyword evidence="3 6" id="KW-1133">Transmembrane helix</keyword>
<dbReference type="InterPro" id="IPR036259">
    <property type="entry name" value="MFS_trans_sf"/>
</dbReference>
<feature type="transmembrane region" description="Helical" evidence="6">
    <location>
        <begin position="302"/>
        <end position="324"/>
    </location>
</feature>
<keyword evidence="2 6" id="KW-0812">Transmembrane</keyword>
<evidence type="ECO:0000256" key="2">
    <source>
        <dbReference type="ARBA" id="ARBA00022692"/>
    </source>
</evidence>
<dbReference type="PROSITE" id="PS50850">
    <property type="entry name" value="MFS"/>
    <property type="match status" value="1"/>
</dbReference>
<proteinExistence type="predicted"/>
<evidence type="ECO:0000256" key="4">
    <source>
        <dbReference type="ARBA" id="ARBA00023136"/>
    </source>
</evidence>
<evidence type="ECO:0000313" key="9">
    <source>
        <dbReference type="Proteomes" id="UP000050867"/>
    </source>
</evidence>
<evidence type="ECO:0000256" key="6">
    <source>
        <dbReference type="SAM" id="Phobius"/>
    </source>
</evidence>
<dbReference type="Pfam" id="PF07690">
    <property type="entry name" value="MFS_1"/>
    <property type="match status" value="1"/>
</dbReference>
<comment type="subcellular location">
    <subcellularLocation>
        <location evidence="1">Cell membrane</location>
        <topology evidence="1">Multi-pass membrane protein</topology>
    </subcellularLocation>
</comment>
<dbReference type="eggNOG" id="COG2814">
    <property type="taxonomic scope" value="Bacteria"/>
</dbReference>
<protein>
    <submittedName>
        <fullName evidence="8">MFS transporter</fullName>
    </submittedName>
</protein>
<feature type="transmembrane region" description="Helical" evidence="6">
    <location>
        <begin position="365"/>
        <end position="386"/>
    </location>
</feature>
<dbReference type="Proteomes" id="UP000050867">
    <property type="component" value="Unassembled WGS sequence"/>
</dbReference>
<feature type="transmembrane region" description="Helical" evidence="6">
    <location>
        <begin position="20"/>
        <end position="40"/>
    </location>
</feature>
<feature type="transmembrane region" description="Helical" evidence="6">
    <location>
        <begin position="147"/>
        <end position="168"/>
    </location>
</feature>
<evidence type="ECO:0000259" key="7">
    <source>
        <dbReference type="PROSITE" id="PS50850"/>
    </source>
</evidence>
<keyword evidence="9" id="KW-1185">Reference proteome</keyword>
<dbReference type="GO" id="GO:0022857">
    <property type="term" value="F:transmembrane transporter activity"/>
    <property type="evidence" value="ECO:0007669"/>
    <property type="project" value="InterPro"/>
</dbReference>
<dbReference type="OrthoDB" id="9180256at2"/>
<dbReference type="PANTHER" id="PTHR23542">
    <property type="match status" value="1"/>
</dbReference>
<feature type="transmembrane region" description="Helical" evidence="6">
    <location>
        <begin position="250"/>
        <end position="270"/>
    </location>
</feature>
<dbReference type="EMBL" id="LLZU01000001">
    <property type="protein sequence ID" value="KRV51428.1"/>
    <property type="molecule type" value="Genomic_DNA"/>
</dbReference>
<keyword evidence="4 6" id="KW-0472">Membrane</keyword>
<dbReference type="AlphaFoldDB" id="A0A0T6LZ98"/>
<evidence type="ECO:0000256" key="1">
    <source>
        <dbReference type="ARBA" id="ARBA00004651"/>
    </source>
</evidence>
<feature type="transmembrane region" description="Helical" evidence="6">
    <location>
        <begin position="214"/>
        <end position="238"/>
    </location>
</feature>
<feature type="transmembrane region" description="Helical" evidence="6">
    <location>
        <begin position="336"/>
        <end position="359"/>
    </location>
</feature>
<feature type="transmembrane region" description="Helical" evidence="6">
    <location>
        <begin position="79"/>
        <end position="99"/>
    </location>
</feature>
<dbReference type="InterPro" id="IPR011701">
    <property type="entry name" value="MFS"/>
</dbReference>
<comment type="caution">
    <text evidence="8">The sequence shown here is derived from an EMBL/GenBank/DDBJ whole genome shotgun (WGS) entry which is preliminary data.</text>
</comment>
<dbReference type="SUPFAM" id="SSF103473">
    <property type="entry name" value="MFS general substrate transporter"/>
    <property type="match status" value="1"/>
</dbReference>
<dbReference type="STRING" id="76728.AQ490_01340"/>
<gene>
    <name evidence="8" type="ORF">AQ490_01340</name>
</gene>
<accession>A0A0T6LZ98</accession>
<evidence type="ECO:0000256" key="5">
    <source>
        <dbReference type="SAM" id="MobiDB-lite"/>
    </source>
</evidence>
<evidence type="ECO:0000256" key="3">
    <source>
        <dbReference type="ARBA" id="ARBA00022989"/>
    </source>
</evidence>
<feature type="compositionally biased region" description="Basic and acidic residues" evidence="5">
    <location>
        <begin position="436"/>
        <end position="451"/>
    </location>
</feature>
<feature type="transmembrane region" description="Helical" evidence="6">
    <location>
        <begin position="279"/>
        <end position="296"/>
    </location>
</feature>
<sequence length="457" mass="46273">MLAPYRAIFAAPGARAFSGAGFVAKMPISMLGIGIVTMISQLTGEYGIAGALSATHALSLAVLGPQISRLVDQFGQRRVLRPALLVTVLAVTGLAVCASLGAPTWTWFLCTALAGCTPSMGSMVRARWAHLYGGTPKLHTAYSFESVLDEVCFIIGPIISIGLCTVLFPAAGPVLAITLLTVGVFAITAQRSTEPPPHPKVRAGRGSALRSPGLQVLVGTFAAAGAIFGSVDVITVAFADEQGHKGAASLVLAAYALGSCVAGIVFGLMGPRGRAQRRFLIGVVAMAASMLPLQFVGSLPALGVAVFVAGLAIAPTIVTTMALVERMVPRAQLTEGMTWVSTGLAAGVAAGAAVSGWVVDRSGAQTAFLVSACAGALAVLVASLGLRRLRDVEVSSGETGQKSVPPDAGAPGQDRNAPSPPAPEAERSTAPGTGGAHDEDGHLAAADEPRGLEQLGG</sequence>
<reference evidence="8 9" key="1">
    <citation type="submission" date="2015-10" db="EMBL/GenBank/DDBJ databases">
        <title>Draft genome sequence of pyrrolomycin-producing Streptomyces vitaminophilus.</title>
        <authorList>
            <person name="Graham D.E."/>
            <person name="Mahan K.M."/>
            <person name="Klingeman D.M."/>
            <person name="Hettich R.L."/>
            <person name="Parry R.J."/>
        </authorList>
    </citation>
    <scope>NUCLEOTIDE SEQUENCE [LARGE SCALE GENOMIC DNA]</scope>
    <source>
        <strain evidence="8 9">ATCC 31673</strain>
    </source>
</reference>
<dbReference type="GO" id="GO:0005886">
    <property type="term" value="C:plasma membrane"/>
    <property type="evidence" value="ECO:0007669"/>
    <property type="project" value="UniProtKB-SubCell"/>
</dbReference>
<dbReference type="RefSeq" id="WP_018382801.1">
    <property type="nucleotide sequence ID" value="NZ_LLZU01000001.1"/>
</dbReference>
<evidence type="ECO:0000313" key="8">
    <source>
        <dbReference type="EMBL" id="KRV51428.1"/>
    </source>
</evidence>
<name>A0A0T6LZ98_WENVI</name>
<organism evidence="8 9">
    <name type="scientific">Wenjunlia vitaminophila</name>
    <name type="common">Streptomyces vitaminophilus</name>
    <dbReference type="NCBI Taxonomy" id="76728"/>
    <lineage>
        <taxon>Bacteria</taxon>
        <taxon>Bacillati</taxon>
        <taxon>Actinomycetota</taxon>
        <taxon>Actinomycetes</taxon>
        <taxon>Kitasatosporales</taxon>
        <taxon>Streptomycetaceae</taxon>
        <taxon>Wenjunlia</taxon>
    </lineage>
</organism>